<evidence type="ECO:0008006" key="4">
    <source>
        <dbReference type="Google" id="ProtNLM"/>
    </source>
</evidence>
<keyword evidence="3" id="KW-1185">Reference proteome</keyword>
<dbReference type="STRING" id="40998.A0A2P7Z603"/>
<reference evidence="2 3" key="1">
    <citation type="submission" date="2017-05" db="EMBL/GenBank/DDBJ databases">
        <title>Draft genome sequence of Elsinoe australis.</title>
        <authorList>
            <person name="Cheng Q."/>
        </authorList>
    </citation>
    <scope>NUCLEOTIDE SEQUENCE [LARGE SCALE GENOMIC DNA]</scope>
    <source>
        <strain evidence="2 3">NL1</strain>
    </source>
</reference>
<gene>
    <name evidence="2" type="ORF">B9Z65_7139</name>
</gene>
<dbReference type="PANTHER" id="PTHR42048:SF1">
    <property type="entry name" value="ARS-BINDING PROTEIN 2"/>
    <property type="match status" value="1"/>
</dbReference>
<feature type="region of interest" description="Disordered" evidence="1">
    <location>
        <begin position="300"/>
        <end position="366"/>
    </location>
</feature>
<dbReference type="OrthoDB" id="2104370at2759"/>
<feature type="region of interest" description="Disordered" evidence="1">
    <location>
        <begin position="388"/>
        <end position="439"/>
    </location>
</feature>
<sequence>MDGLEDIPHPITVPTINFHIPPSEIGRKLPNREVARETITDAYVQFVLFCNPAYPDDVDTTTLRETFNTPPTSNKKTFDTFDIYVLVKRMLEHDNIKTWQQLALELGVEPGTAEDGAGSQRVPQYIVRLKKWMKASHIDAFFQYLAGKAHEYYIDIPPVAEPHPPEGRDTILPTEDLALRSLDPRLRPKRGRKRLESTMDELPPAQRHTFQHVPDDRRALFGTPISAVPRSAYPSSAMIDRLHDPWSSISTQYPSALDLSATEPRSAFSAFAADPRLDSMPTPVIANRLNKWNAAAAASASSHSTAGTPMTPSMHPSLHLHQSPHLSQNRTMPSPSQARRAPPGVHPGMQPGTPPPTKASSTAAAAAATRAASGLGLSALDTNVVAPTANMSEQPNSAVSAASTSSRRERQRLQLQVPKHTGGPVRLMTPPAPAMRHETDGAREGAEDDEEVGLGAIDGTHLGAVDTVEDGRMSREGTGSKFSSIQGQEVQKAYEALKRSLASDLLRGEVKGRKIRLSGREARDLAGEMLKEIGLKSETDLRIEVIISAAVSLGLAHTIEFDHVVGVKLAFAPTNAVKKIEVNTYVVDGDGYEVPITEKPKVYEDDGDVVKAVFDVTWTIYTGGLQAEMRMRSLGLGDDSHV</sequence>
<organism evidence="2 3">
    <name type="scientific">Elsinoe australis</name>
    <dbReference type="NCBI Taxonomy" id="40998"/>
    <lineage>
        <taxon>Eukaryota</taxon>
        <taxon>Fungi</taxon>
        <taxon>Dikarya</taxon>
        <taxon>Ascomycota</taxon>
        <taxon>Pezizomycotina</taxon>
        <taxon>Dothideomycetes</taxon>
        <taxon>Dothideomycetidae</taxon>
        <taxon>Myriangiales</taxon>
        <taxon>Elsinoaceae</taxon>
        <taxon>Elsinoe</taxon>
    </lineage>
</organism>
<evidence type="ECO:0000313" key="2">
    <source>
        <dbReference type="EMBL" id="PSK43625.1"/>
    </source>
</evidence>
<proteinExistence type="predicted"/>
<dbReference type="InterPro" id="IPR018562">
    <property type="entry name" value="ARS-binding_2"/>
</dbReference>
<accession>A0A2P7Z603</accession>
<dbReference type="Pfam" id="PF09441">
    <property type="entry name" value="Abp2"/>
    <property type="match status" value="1"/>
</dbReference>
<protein>
    <recommendedName>
        <fullName evidence="4">ARS-binding protein 2</fullName>
    </recommendedName>
</protein>
<dbReference type="PANTHER" id="PTHR42048">
    <property type="entry name" value="ARS-BINDING PROTEIN 2"/>
    <property type="match status" value="1"/>
</dbReference>
<dbReference type="AlphaFoldDB" id="A0A2P7Z603"/>
<dbReference type="EMBL" id="NHZQ01000305">
    <property type="protein sequence ID" value="PSK43625.1"/>
    <property type="molecule type" value="Genomic_DNA"/>
</dbReference>
<dbReference type="Proteomes" id="UP000243723">
    <property type="component" value="Unassembled WGS sequence"/>
</dbReference>
<comment type="caution">
    <text evidence="2">The sequence shown here is derived from an EMBL/GenBank/DDBJ whole genome shotgun (WGS) entry which is preliminary data.</text>
</comment>
<feature type="compositionally biased region" description="Low complexity" evidence="1">
    <location>
        <begin position="300"/>
        <end position="328"/>
    </location>
</feature>
<evidence type="ECO:0000256" key="1">
    <source>
        <dbReference type="SAM" id="MobiDB-lite"/>
    </source>
</evidence>
<evidence type="ECO:0000313" key="3">
    <source>
        <dbReference type="Proteomes" id="UP000243723"/>
    </source>
</evidence>
<name>A0A2P7Z603_9PEZI</name>
<dbReference type="GO" id="GO:0003688">
    <property type="term" value="F:DNA replication origin binding"/>
    <property type="evidence" value="ECO:0007669"/>
    <property type="project" value="TreeGrafter"/>
</dbReference>